<name>A0A4D9EFB0_9SAUR</name>
<dbReference type="PANTHER" id="PTHR12307:SF2">
    <property type="entry name" value="PROTEIN PHOSPHATASE 1 REGULATORY SUBUNIT 3A"/>
    <property type="match status" value="1"/>
</dbReference>
<keyword evidence="2" id="KW-0812">Transmembrane</keyword>
<feature type="region of interest" description="Disordered" evidence="1">
    <location>
        <begin position="656"/>
        <end position="677"/>
    </location>
</feature>
<dbReference type="GO" id="GO:2001069">
    <property type="term" value="F:glycogen binding"/>
    <property type="evidence" value="ECO:0007669"/>
    <property type="project" value="TreeGrafter"/>
</dbReference>
<evidence type="ECO:0000256" key="1">
    <source>
        <dbReference type="SAM" id="MobiDB-lite"/>
    </source>
</evidence>
<feature type="region of interest" description="Disordered" evidence="1">
    <location>
        <begin position="713"/>
        <end position="749"/>
    </location>
</feature>
<evidence type="ECO:0000313" key="5">
    <source>
        <dbReference type="Proteomes" id="UP000297703"/>
    </source>
</evidence>
<feature type="compositionally biased region" description="Basic and acidic residues" evidence="1">
    <location>
        <begin position="721"/>
        <end position="741"/>
    </location>
</feature>
<dbReference type="CDD" id="cd22255">
    <property type="entry name" value="PBD_PPP1R3A"/>
    <property type="match status" value="1"/>
</dbReference>
<feature type="region of interest" description="Disordered" evidence="1">
    <location>
        <begin position="1236"/>
        <end position="1256"/>
    </location>
</feature>
<evidence type="ECO:0000256" key="2">
    <source>
        <dbReference type="SAM" id="Phobius"/>
    </source>
</evidence>
<feature type="region of interest" description="Disordered" evidence="1">
    <location>
        <begin position="942"/>
        <end position="961"/>
    </location>
</feature>
<dbReference type="GO" id="GO:0000164">
    <property type="term" value="C:protein phosphatase type 1 complex"/>
    <property type="evidence" value="ECO:0007669"/>
    <property type="project" value="TreeGrafter"/>
</dbReference>
<feature type="compositionally biased region" description="Basic and acidic residues" evidence="1">
    <location>
        <begin position="663"/>
        <end position="677"/>
    </location>
</feature>
<sequence length="1322" mass="149674">MESFEEPSQIRRDNLLEVPALNDSLSEDEDIKGTLKPRFSPLPRRRNSASSEDMEPEPPSTIARKVSFADAFGFDLVSVKEFNTWDVPITSQNDDLEVKVLTAEEYFLSPLFILPASQEDLLQKVRVQKVLLESIEFLPGITCMKGIIRVLNVSFQKLIYVRMSLDDWLTYYDILAEYMPNSCDGETDQFFFKISLVPPYQRNGAKVEFCIRYETSVGTFWANNDDKNYILLCHKKETVQEVDDASHEEATDKYIKGCLKTTPSSKEEILALSDEDIWNNSRTSEANIPKIVYSHEKDKDIEPHHENVKDINVECNEDNKEDNEKELELLLSQQFTRTRGTSSRDERNLYTTEPVNFPNEAQGLENKLTLMETGTHLLRQPVPISAPSENTLQELGEELHDNKKYSIRYDSSQPLAEELTAGTVNNSEQPLECIGTSEMLLSQEYLPGTMQNVTIHIKDTLLSRQGMSHVDISKGETDSASGSEMMERLFISDDDADIYKEACEMRPETISSEHDESMQLNTCVTEALDDNANPAPEQHILQTSHLMLASVLPDSDKHEEKGEMILSKDQVHLRGDIYAKAFAHSDISIDCSKSPYTEKEVVVKVSKKDYNTDIGKEEEEIKLDELGLIKEQETVDTIAPKLFSVQGKYITETKTTISPSASDNKHEAKPSQAEDRMISHVADERRAEDTHEFKEFTWLKDRGCSDNRCRGKEITSSAEGKQGKEEYSELSDNLRKTDSRYPDATQSKTTTFPTGYPVFSVTTGKARATSIMSLNPEDTLDSKENDHKLFEEQMYSQDNFPTNKNILETYPCQLQIEKSDSMVTDDQSRVVCENQRWSVSGSQPVERESEINRTEQIKEQTDGEVMLGMRDKTRYLNVTPTEELFTCQETVRCEKSSVAEHGNTEEAEAGIAYIIKTTSESASEKMSAGEKAVIAKLPQETAVSDKPTEEKETAFDTHEGRNDGSHYTLCQRNTVGVLYDTEFEKESVLDIYNAHVRETLQGKMMSVCNTKEKVSKAEHDIGNNPPVEETLRASAIEGKAGLEQDLYSEESLKAPPNPKQCLYSDEAEELHKEKNIFGTLSHSAAKGETKTPPSDTNIVPGCHYESSPATTTEESIEVVTAEVENTEHPYTAPAFKSIANISAESGYYFNLSSEITCINKNTSAEVEHKEVLETSDMLTSSDERERNIGQCFHQTEFRQEESLGPMILISKPTEEIEETSSESEGLITEGKILNWPDDSEHENQHISDSSDISDQKSEAHSLPSESLVLKHISYRIFYFLLFVVFVVTIYHYDLMVCFALYLFSLYWLYWEGGRHKESVKKE</sequence>
<feature type="compositionally biased region" description="Basic and acidic residues" evidence="1">
    <location>
        <begin position="946"/>
        <end position="961"/>
    </location>
</feature>
<dbReference type="OrthoDB" id="1881at2759"/>
<dbReference type="Proteomes" id="UP000297703">
    <property type="component" value="Unassembled WGS sequence"/>
</dbReference>
<dbReference type="PANTHER" id="PTHR12307">
    <property type="entry name" value="PROTEIN PHOSPHATASE 1 REGULATORY SUBUNIT"/>
    <property type="match status" value="1"/>
</dbReference>
<dbReference type="PROSITE" id="PS51159">
    <property type="entry name" value="CBM21"/>
    <property type="match status" value="1"/>
</dbReference>
<organism evidence="4 5">
    <name type="scientific">Platysternon megacephalum</name>
    <name type="common">big-headed turtle</name>
    <dbReference type="NCBI Taxonomy" id="55544"/>
    <lineage>
        <taxon>Eukaryota</taxon>
        <taxon>Metazoa</taxon>
        <taxon>Chordata</taxon>
        <taxon>Craniata</taxon>
        <taxon>Vertebrata</taxon>
        <taxon>Euteleostomi</taxon>
        <taxon>Archelosauria</taxon>
        <taxon>Testudinata</taxon>
        <taxon>Testudines</taxon>
        <taxon>Cryptodira</taxon>
        <taxon>Durocryptodira</taxon>
        <taxon>Testudinoidea</taxon>
        <taxon>Platysternidae</taxon>
        <taxon>Platysternon</taxon>
    </lineage>
</organism>
<keyword evidence="2" id="KW-0472">Membrane</keyword>
<gene>
    <name evidence="4" type="ORF">DR999_PMT08250</name>
</gene>
<dbReference type="InterPro" id="IPR050782">
    <property type="entry name" value="PP1_regulatory_subunit_3"/>
</dbReference>
<accession>A0A4D9EFB0</accession>
<reference evidence="4 5" key="1">
    <citation type="submission" date="2019-04" db="EMBL/GenBank/DDBJ databases">
        <title>Draft genome of the big-headed turtle Platysternon megacephalum.</title>
        <authorList>
            <person name="Gong S."/>
        </authorList>
    </citation>
    <scope>NUCLEOTIDE SEQUENCE [LARGE SCALE GENOMIC DNA]</scope>
    <source>
        <strain evidence="4">DO16091913</strain>
        <tissue evidence="4">Muscle</tissue>
    </source>
</reference>
<dbReference type="STRING" id="55544.A0A4D9EFB0"/>
<feature type="region of interest" description="Disordered" evidence="1">
    <location>
        <begin position="1"/>
        <end position="60"/>
    </location>
</feature>
<feature type="transmembrane region" description="Helical" evidence="2">
    <location>
        <begin position="1276"/>
        <end position="1309"/>
    </location>
</feature>
<dbReference type="InterPro" id="IPR005036">
    <property type="entry name" value="CBM21_dom"/>
</dbReference>
<keyword evidence="2" id="KW-1133">Transmembrane helix</keyword>
<dbReference type="GO" id="GO:0008157">
    <property type="term" value="F:protein phosphatase 1 binding"/>
    <property type="evidence" value="ECO:0007669"/>
    <property type="project" value="TreeGrafter"/>
</dbReference>
<evidence type="ECO:0000259" key="3">
    <source>
        <dbReference type="PROSITE" id="PS51159"/>
    </source>
</evidence>
<dbReference type="GO" id="GO:0005979">
    <property type="term" value="P:regulation of glycogen biosynthetic process"/>
    <property type="evidence" value="ECO:0007669"/>
    <property type="project" value="TreeGrafter"/>
</dbReference>
<dbReference type="EMBL" id="QXTE01000064">
    <property type="protein sequence ID" value="TFK08776.1"/>
    <property type="molecule type" value="Genomic_DNA"/>
</dbReference>
<comment type="caution">
    <text evidence="4">The sequence shown here is derived from an EMBL/GenBank/DDBJ whole genome shotgun (WGS) entry which is preliminary data.</text>
</comment>
<dbReference type="InterPro" id="IPR038175">
    <property type="entry name" value="CBM21_dom_sf"/>
</dbReference>
<feature type="domain" description="CBM21" evidence="3">
    <location>
        <begin position="124"/>
        <end position="232"/>
    </location>
</feature>
<proteinExistence type="predicted"/>
<protein>
    <submittedName>
        <fullName evidence="4">Zinc phosphodiesterase ELAC protein 1</fullName>
    </submittedName>
</protein>
<evidence type="ECO:0000313" key="4">
    <source>
        <dbReference type="EMBL" id="TFK08776.1"/>
    </source>
</evidence>
<dbReference type="Pfam" id="PF03370">
    <property type="entry name" value="CBM_21"/>
    <property type="match status" value="1"/>
</dbReference>
<dbReference type="Gene3D" id="2.60.40.2440">
    <property type="entry name" value="Carbohydrate binding type-21 domain"/>
    <property type="match status" value="1"/>
</dbReference>
<reference evidence="4 5" key="2">
    <citation type="submission" date="2019-04" db="EMBL/GenBank/DDBJ databases">
        <title>The genome sequence of big-headed turtle.</title>
        <authorList>
            <person name="Gong S."/>
        </authorList>
    </citation>
    <scope>NUCLEOTIDE SEQUENCE [LARGE SCALE GENOMIC DNA]</scope>
    <source>
        <strain evidence="4">DO16091913</strain>
        <tissue evidence="4">Muscle</tissue>
    </source>
</reference>
<keyword evidence="5" id="KW-1185">Reference proteome</keyword>